<evidence type="ECO:0000313" key="5">
    <source>
        <dbReference type="Proteomes" id="UP000277094"/>
    </source>
</evidence>
<proteinExistence type="inferred from homology"/>
<feature type="transmembrane region" description="Helical" evidence="2">
    <location>
        <begin position="6"/>
        <end position="23"/>
    </location>
</feature>
<organism evidence="4 5">
    <name type="scientific">Nocardioides marmorisolisilvae</name>
    <dbReference type="NCBI Taxonomy" id="1542737"/>
    <lineage>
        <taxon>Bacteria</taxon>
        <taxon>Bacillati</taxon>
        <taxon>Actinomycetota</taxon>
        <taxon>Actinomycetes</taxon>
        <taxon>Propionibacteriales</taxon>
        <taxon>Nocardioidaceae</taxon>
        <taxon>Nocardioides</taxon>
    </lineage>
</organism>
<dbReference type="Gene3D" id="1.10.3730.20">
    <property type="match status" value="1"/>
</dbReference>
<comment type="similarity">
    <text evidence="1">Belongs to the EamA transporter family.</text>
</comment>
<dbReference type="Pfam" id="PF00892">
    <property type="entry name" value="EamA"/>
    <property type="match status" value="2"/>
</dbReference>
<comment type="caution">
    <text evidence="4">The sequence shown here is derived from an EMBL/GenBank/DDBJ whole genome shotgun (WGS) entry which is preliminary data.</text>
</comment>
<reference evidence="4 5" key="1">
    <citation type="submission" date="2018-11" db="EMBL/GenBank/DDBJ databases">
        <authorList>
            <person name="Li F."/>
        </authorList>
    </citation>
    <scope>NUCLEOTIDE SEQUENCE [LARGE SCALE GENOMIC DNA]</scope>
    <source>
        <strain evidence="4 5">KIS18-7</strain>
    </source>
</reference>
<feature type="transmembrane region" description="Helical" evidence="2">
    <location>
        <begin position="114"/>
        <end position="131"/>
    </location>
</feature>
<dbReference type="Proteomes" id="UP000277094">
    <property type="component" value="Unassembled WGS sequence"/>
</dbReference>
<keyword evidence="2" id="KW-0472">Membrane</keyword>
<keyword evidence="2" id="KW-1133">Transmembrane helix</keyword>
<feature type="transmembrane region" description="Helical" evidence="2">
    <location>
        <begin position="204"/>
        <end position="223"/>
    </location>
</feature>
<dbReference type="PANTHER" id="PTHR22911:SF137">
    <property type="entry name" value="SOLUTE CARRIER FAMILY 35 MEMBER G2-RELATED"/>
    <property type="match status" value="1"/>
</dbReference>
<sequence>MTVALALVAAFFYGLSDFLGGVFSRRTSVWPVGLLACVGATFGSVVIATFTSGDPTGHDFAWALLAGVGSGSGTAFLYRGLASGRMGVVAPVSAVGAVVVPLVAGVATGERPPIASWIGIALALPGIWLVSREDDAAPSGSSGLLDGIFAGLGFGLLFAALGQVPTEEAGYWPLVATNTVSVLSLVVVALAVGGSLVPRNRVDLGGLLAGGLASLAVLFFALANSHGLLSIAAVITSLYPAFTVIFAVGLLREHVHRAQAVGLAFCAASVVLVSLP</sequence>
<gene>
    <name evidence="4" type="ORF">EFL95_11725</name>
</gene>
<feature type="domain" description="EamA" evidence="3">
    <location>
        <begin position="3"/>
        <end position="131"/>
    </location>
</feature>
<dbReference type="GO" id="GO:0016020">
    <property type="term" value="C:membrane"/>
    <property type="evidence" value="ECO:0007669"/>
    <property type="project" value="InterPro"/>
</dbReference>
<evidence type="ECO:0000256" key="2">
    <source>
        <dbReference type="SAM" id="Phobius"/>
    </source>
</evidence>
<protein>
    <submittedName>
        <fullName evidence="4">DMT family transporter</fullName>
    </submittedName>
</protein>
<evidence type="ECO:0000313" key="4">
    <source>
        <dbReference type="EMBL" id="RNL79630.1"/>
    </source>
</evidence>
<dbReference type="AlphaFoldDB" id="A0A3N0DVI4"/>
<evidence type="ECO:0000259" key="3">
    <source>
        <dbReference type="Pfam" id="PF00892"/>
    </source>
</evidence>
<dbReference type="InterPro" id="IPR037185">
    <property type="entry name" value="EmrE-like"/>
</dbReference>
<dbReference type="OrthoDB" id="68076at2"/>
<keyword evidence="2" id="KW-0812">Transmembrane</keyword>
<dbReference type="RefSeq" id="WP_123234133.1">
    <property type="nucleotide sequence ID" value="NZ_RJSG01000002.1"/>
</dbReference>
<keyword evidence="5" id="KW-1185">Reference proteome</keyword>
<feature type="transmembrane region" description="Helical" evidence="2">
    <location>
        <begin position="229"/>
        <end position="251"/>
    </location>
</feature>
<evidence type="ECO:0000256" key="1">
    <source>
        <dbReference type="ARBA" id="ARBA00007362"/>
    </source>
</evidence>
<accession>A0A3N0DVI4</accession>
<feature type="transmembrane region" description="Helical" evidence="2">
    <location>
        <begin position="60"/>
        <end position="81"/>
    </location>
</feature>
<feature type="domain" description="EamA" evidence="3">
    <location>
        <begin position="147"/>
        <end position="274"/>
    </location>
</feature>
<feature type="transmembrane region" description="Helical" evidence="2">
    <location>
        <begin position="143"/>
        <end position="164"/>
    </location>
</feature>
<dbReference type="EMBL" id="RJSG01000002">
    <property type="protein sequence ID" value="RNL79630.1"/>
    <property type="molecule type" value="Genomic_DNA"/>
</dbReference>
<feature type="transmembrane region" description="Helical" evidence="2">
    <location>
        <begin position="170"/>
        <end position="192"/>
    </location>
</feature>
<feature type="transmembrane region" description="Helical" evidence="2">
    <location>
        <begin position="30"/>
        <end position="48"/>
    </location>
</feature>
<dbReference type="PANTHER" id="PTHR22911">
    <property type="entry name" value="ACYL-MALONYL CONDENSING ENZYME-RELATED"/>
    <property type="match status" value="1"/>
</dbReference>
<feature type="transmembrane region" description="Helical" evidence="2">
    <location>
        <begin position="88"/>
        <end position="108"/>
    </location>
</feature>
<name>A0A3N0DVI4_9ACTN</name>
<dbReference type="InterPro" id="IPR000620">
    <property type="entry name" value="EamA_dom"/>
</dbReference>
<dbReference type="SUPFAM" id="SSF103481">
    <property type="entry name" value="Multidrug resistance efflux transporter EmrE"/>
    <property type="match status" value="2"/>
</dbReference>